<dbReference type="AlphaFoldDB" id="A0A238BUX2"/>
<accession>A0A238BUX2</accession>
<keyword evidence="1" id="KW-0732">Signal</keyword>
<evidence type="ECO:0000256" key="1">
    <source>
        <dbReference type="SAM" id="SignalP"/>
    </source>
</evidence>
<proteinExistence type="predicted"/>
<sequence length="97" mass="11393">MFSFFTIIFFAILQCTATGWQCIFCYYPYSSNLYLYLSPQRYPYPYQYPYPYLNPSYPYPQSYPYPTTSAPSIYPYGPCLADNHCKMGFCYNGQCVG</sequence>
<protein>
    <submittedName>
        <fullName evidence="2">Uncharacterized protein</fullName>
    </submittedName>
</protein>
<name>A0A238BUX2_9BILA</name>
<gene>
    <name evidence="2" type="ORF">X798_03840</name>
</gene>
<keyword evidence="3" id="KW-1185">Reference proteome</keyword>
<dbReference type="EMBL" id="KZ269997">
    <property type="protein sequence ID" value="OZC09093.1"/>
    <property type="molecule type" value="Genomic_DNA"/>
</dbReference>
<evidence type="ECO:0000313" key="2">
    <source>
        <dbReference type="EMBL" id="OZC09093.1"/>
    </source>
</evidence>
<feature type="chain" id="PRO_5012805379" evidence="1">
    <location>
        <begin position="18"/>
        <end position="97"/>
    </location>
</feature>
<dbReference type="Proteomes" id="UP000242913">
    <property type="component" value="Unassembled WGS sequence"/>
</dbReference>
<organism evidence="2 3">
    <name type="scientific">Onchocerca flexuosa</name>
    <dbReference type="NCBI Taxonomy" id="387005"/>
    <lineage>
        <taxon>Eukaryota</taxon>
        <taxon>Metazoa</taxon>
        <taxon>Ecdysozoa</taxon>
        <taxon>Nematoda</taxon>
        <taxon>Chromadorea</taxon>
        <taxon>Rhabditida</taxon>
        <taxon>Spirurina</taxon>
        <taxon>Spiruromorpha</taxon>
        <taxon>Filarioidea</taxon>
        <taxon>Onchocercidae</taxon>
        <taxon>Onchocerca</taxon>
    </lineage>
</organism>
<evidence type="ECO:0000313" key="3">
    <source>
        <dbReference type="Proteomes" id="UP000242913"/>
    </source>
</evidence>
<feature type="signal peptide" evidence="1">
    <location>
        <begin position="1"/>
        <end position="17"/>
    </location>
</feature>
<reference evidence="2 3" key="1">
    <citation type="submission" date="2015-12" db="EMBL/GenBank/DDBJ databases">
        <title>Draft genome of the nematode, Onchocerca flexuosa.</title>
        <authorList>
            <person name="Mitreva M."/>
        </authorList>
    </citation>
    <scope>NUCLEOTIDE SEQUENCE [LARGE SCALE GENOMIC DNA]</scope>
    <source>
        <strain evidence="2">Red Deer</strain>
    </source>
</reference>